<dbReference type="Proteomes" id="UP001597203">
    <property type="component" value="Unassembled WGS sequence"/>
</dbReference>
<evidence type="ECO:0000313" key="4">
    <source>
        <dbReference type="Proteomes" id="UP001597203"/>
    </source>
</evidence>
<dbReference type="EMBL" id="JBHTLS010000054">
    <property type="protein sequence ID" value="MFD1104069.1"/>
    <property type="molecule type" value="Genomic_DNA"/>
</dbReference>
<sequence length="675" mass="74253">MGYRPHAPAATTTSHGAHLPRAPVLSHRSRPDPFSSSRAIAAEDRAVSHRLNGSSLSLCRTVILATTVLPTSHRQTGMKGEGAAQERRTEGPSPRPEMIMPLPATIQTAVSQDAIRRASRLFSGDSRDCLHEMCQNARRAGATRIAIDLTRQDGRFCLHIRDDGCGIDDPAALLLLGHSGWDHDIARSEDPAGMGMFSLAGRTVDIQSFSPSAGTAWKVRIPAEAWDSGAPLPLEQGTIGWGTLISVEMPDDWQLGLNSIVADVALHFPLPITMNGMLQPREDFLREALFVEETCGCRIGVYNLDPDLQHGRRINFHGLRVKCALPTIGEIKDSFDHWAVRIDIVDAHDIQLLLPARKEVIESTALQALREAAERAIYKAIGAKADHRLAFANWQRAGDLGVALPEVRSGLSTWRPETADDCHGRASATMAPEGAMLIVPTLEPDIAQALALARDKLPLRDFQLVEAERPLQGYAWYDALPIIEQISFRIHRDGAEYRYDDETCLPADMASGLSDRIVVELIVAQVGHEGASRSVHAVEIPALVCRNGGWDLEEALIFATQDGGIKPARLGRMIYASLFCSSDDSDCDSWETQSRAFERDAQHEATRILLGDDAAILEAINMSAWDHLGLLDDWPERPDELSPEIWALLTHARKTGANWISFDRDEPPCKRFPVF</sequence>
<reference evidence="4" key="1">
    <citation type="journal article" date="2019" name="Int. J. Syst. Evol. Microbiol.">
        <title>The Global Catalogue of Microorganisms (GCM) 10K type strain sequencing project: providing services to taxonomists for standard genome sequencing and annotation.</title>
        <authorList>
            <consortium name="The Broad Institute Genomics Platform"/>
            <consortium name="The Broad Institute Genome Sequencing Center for Infectious Disease"/>
            <person name="Wu L."/>
            <person name="Ma J."/>
        </authorList>
    </citation>
    <scope>NUCLEOTIDE SEQUENCE [LARGE SCALE GENOMIC DNA]</scope>
    <source>
        <strain evidence="4">CCUG 54329</strain>
    </source>
</reference>
<feature type="domain" description="DUF5983" evidence="2">
    <location>
        <begin position="635"/>
        <end position="675"/>
    </location>
</feature>
<feature type="region of interest" description="Disordered" evidence="1">
    <location>
        <begin position="1"/>
        <end position="36"/>
    </location>
</feature>
<comment type="caution">
    <text evidence="3">The sequence shown here is derived from an EMBL/GenBank/DDBJ whole genome shotgun (WGS) entry which is preliminary data.</text>
</comment>
<keyword evidence="4" id="KW-1185">Reference proteome</keyword>
<evidence type="ECO:0000256" key="1">
    <source>
        <dbReference type="SAM" id="MobiDB-lite"/>
    </source>
</evidence>
<dbReference type="RefSeq" id="WP_380909177.1">
    <property type="nucleotide sequence ID" value="NZ_JBHTLS010000054.1"/>
</dbReference>
<organism evidence="3 4">
    <name type="scientific">Sphingobium olei</name>
    <dbReference type="NCBI Taxonomy" id="420955"/>
    <lineage>
        <taxon>Bacteria</taxon>
        <taxon>Pseudomonadati</taxon>
        <taxon>Pseudomonadota</taxon>
        <taxon>Alphaproteobacteria</taxon>
        <taxon>Sphingomonadales</taxon>
        <taxon>Sphingomonadaceae</taxon>
        <taxon>Sphingobium</taxon>
    </lineage>
</organism>
<feature type="non-terminal residue" evidence="3">
    <location>
        <position position="675"/>
    </location>
</feature>
<evidence type="ECO:0000259" key="2">
    <source>
        <dbReference type="Pfam" id="PF19419"/>
    </source>
</evidence>
<name>A0ABW3NWJ8_9SPHN</name>
<accession>A0ABW3NWJ8</accession>
<dbReference type="InterPro" id="IPR046025">
    <property type="entry name" value="DUF5983"/>
</dbReference>
<feature type="region of interest" description="Disordered" evidence="1">
    <location>
        <begin position="72"/>
        <end position="98"/>
    </location>
</feature>
<gene>
    <name evidence="3" type="ORF">ACFQ24_04050</name>
</gene>
<evidence type="ECO:0000313" key="3">
    <source>
        <dbReference type="EMBL" id="MFD1104069.1"/>
    </source>
</evidence>
<dbReference type="InterPro" id="IPR036890">
    <property type="entry name" value="HATPase_C_sf"/>
</dbReference>
<dbReference type="Pfam" id="PF19419">
    <property type="entry name" value="DUF5983"/>
    <property type="match status" value="1"/>
</dbReference>
<proteinExistence type="predicted"/>
<dbReference type="Gene3D" id="3.30.565.10">
    <property type="entry name" value="Histidine kinase-like ATPase, C-terminal domain"/>
    <property type="match status" value="1"/>
</dbReference>
<protein>
    <recommendedName>
        <fullName evidence="2">DUF5983 domain-containing protein</fullName>
    </recommendedName>
</protein>
<dbReference type="SUPFAM" id="SSF55874">
    <property type="entry name" value="ATPase domain of HSP90 chaperone/DNA topoisomerase II/histidine kinase"/>
    <property type="match status" value="1"/>
</dbReference>